<dbReference type="AlphaFoldDB" id="A0A7W8ZZA0"/>
<protein>
    <submittedName>
        <fullName evidence="3">Glycosyltransferase involved in cell wall biosynthesis</fullName>
    </submittedName>
</protein>
<gene>
    <name evidence="3" type="ORF">BJ997_003341</name>
</gene>
<dbReference type="Gene3D" id="3.40.50.2000">
    <property type="entry name" value="Glycogen Phosphorylase B"/>
    <property type="match status" value="2"/>
</dbReference>
<evidence type="ECO:0000313" key="3">
    <source>
        <dbReference type="EMBL" id="MBB5642793.1"/>
    </source>
</evidence>
<dbReference type="RefSeq" id="WP_052542786.1">
    <property type="nucleotide sequence ID" value="NZ_JACHBQ010000001.1"/>
</dbReference>
<feature type="domain" description="Glycosyl transferase family 1" evidence="2">
    <location>
        <begin position="181"/>
        <end position="319"/>
    </location>
</feature>
<dbReference type="CDD" id="cd03809">
    <property type="entry name" value="GT4_MtfB-like"/>
    <property type="match status" value="1"/>
</dbReference>
<dbReference type="EMBL" id="JACHBQ010000001">
    <property type="protein sequence ID" value="MBB5642793.1"/>
    <property type="molecule type" value="Genomic_DNA"/>
</dbReference>
<dbReference type="Pfam" id="PF00534">
    <property type="entry name" value="Glycos_transf_1"/>
    <property type="match status" value="1"/>
</dbReference>
<name>A0A7W8ZZA0_9MICO</name>
<dbReference type="InterPro" id="IPR001296">
    <property type="entry name" value="Glyco_trans_1"/>
</dbReference>
<dbReference type="OrthoDB" id="9801609at2"/>
<dbReference type="SUPFAM" id="SSF53756">
    <property type="entry name" value="UDP-Glycosyltransferase/glycogen phosphorylase"/>
    <property type="match status" value="1"/>
</dbReference>
<evidence type="ECO:0000313" key="4">
    <source>
        <dbReference type="Proteomes" id="UP000561726"/>
    </source>
</evidence>
<comment type="caution">
    <text evidence="3">The sequence shown here is derived from an EMBL/GenBank/DDBJ whole genome shotgun (WGS) entry which is preliminary data.</text>
</comment>
<dbReference type="GO" id="GO:0016757">
    <property type="term" value="F:glycosyltransferase activity"/>
    <property type="evidence" value="ECO:0007669"/>
    <property type="project" value="InterPro"/>
</dbReference>
<reference evidence="3 4" key="1">
    <citation type="submission" date="2020-08" db="EMBL/GenBank/DDBJ databases">
        <title>Sequencing the genomes of 1000 actinobacteria strains.</title>
        <authorList>
            <person name="Klenk H.-P."/>
        </authorList>
    </citation>
    <scope>NUCLEOTIDE SEQUENCE [LARGE SCALE GENOMIC DNA]</scope>
    <source>
        <strain evidence="3 4">DSM 21065</strain>
    </source>
</reference>
<sequence>MVFDAYWWDSGPPSLRHVLREIILAWREEFPHDDLTLVMRTKAARPERDLLPGPVRVARTALWPQAFAATWAVRRVARRAGADLVLTHNFAARAPGAVSAVYLHDVLFRTNPEWFTLTERAYFSLMTRWVSRADVVFTSSRSEAARITKFSRARRVCPVGLGLSTELVARNMLEDADPRLQGSRYFLTVGRLNVRKNLQHTVLAALQSGELSPQTPLVIVGEADGKLGLVDRQCRDAVTSGAVIFTGFVSEARLRWLYRNASLFLFLSLGEGFGMPPLEAAYFGAPLLVSDLPVFRETLGTRARYVDPTHITTIARAIAASTVPRQRGDAFDPGELAQEHNWQTIVRAMRTIASESRTSPTKRRKSTS</sequence>
<keyword evidence="1 3" id="KW-0808">Transferase</keyword>
<organism evidence="3 4">
    <name type="scientific">Cryobacterium roopkundense</name>
    <dbReference type="NCBI Taxonomy" id="1001240"/>
    <lineage>
        <taxon>Bacteria</taxon>
        <taxon>Bacillati</taxon>
        <taxon>Actinomycetota</taxon>
        <taxon>Actinomycetes</taxon>
        <taxon>Micrococcales</taxon>
        <taxon>Microbacteriaceae</taxon>
        <taxon>Cryobacterium</taxon>
    </lineage>
</organism>
<dbReference type="PANTHER" id="PTHR46401">
    <property type="entry name" value="GLYCOSYLTRANSFERASE WBBK-RELATED"/>
    <property type="match status" value="1"/>
</dbReference>
<dbReference type="PANTHER" id="PTHR46401:SF8">
    <property type="entry name" value="BLL6006 PROTEIN"/>
    <property type="match status" value="1"/>
</dbReference>
<proteinExistence type="predicted"/>
<evidence type="ECO:0000259" key="2">
    <source>
        <dbReference type="Pfam" id="PF00534"/>
    </source>
</evidence>
<evidence type="ECO:0000256" key="1">
    <source>
        <dbReference type="ARBA" id="ARBA00022679"/>
    </source>
</evidence>
<accession>A0A7W8ZZA0</accession>
<dbReference type="Proteomes" id="UP000561726">
    <property type="component" value="Unassembled WGS sequence"/>
</dbReference>